<evidence type="ECO:0000313" key="3">
    <source>
        <dbReference type="EMBL" id="KAK2658463.1"/>
    </source>
</evidence>
<feature type="domain" description="RNase H type-1" evidence="2">
    <location>
        <begin position="203"/>
        <end position="314"/>
    </location>
</feature>
<reference evidence="3" key="1">
    <citation type="journal article" date="2023" name="Plant J.">
        <title>Genome sequences and population genomics provide insights into the demographic history, inbreeding, and mutation load of two 'living fossil' tree species of Dipteronia.</title>
        <authorList>
            <person name="Feng Y."/>
            <person name="Comes H.P."/>
            <person name="Chen J."/>
            <person name="Zhu S."/>
            <person name="Lu R."/>
            <person name="Zhang X."/>
            <person name="Li P."/>
            <person name="Qiu J."/>
            <person name="Olsen K.M."/>
            <person name="Qiu Y."/>
        </authorList>
    </citation>
    <scope>NUCLEOTIDE SEQUENCE</scope>
    <source>
        <strain evidence="3">KIB01</strain>
    </source>
</reference>
<dbReference type="EMBL" id="JANJYI010000002">
    <property type="protein sequence ID" value="KAK2658463.1"/>
    <property type="molecule type" value="Genomic_DNA"/>
</dbReference>
<dbReference type="Pfam" id="PF00078">
    <property type="entry name" value="RVT_1"/>
    <property type="match status" value="1"/>
</dbReference>
<comment type="caution">
    <text evidence="3">The sequence shown here is derived from an EMBL/GenBank/DDBJ whole genome shotgun (WGS) entry which is preliminary data.</text>
</comment>
<sequence length="341" mass="38705">MSKAYDQVEWAFLKGMMHKMGFSKKWVNLVIDCVSMVTYSFKLNGEVMGNIIPPRGLRQGDPLSPYLFLICAEGLSSLIYEALVSIKISEFKCSQRGPIISHIFSLMTTFCSLRLMTKIAWRFARREVESTLHAMWDCQKLMYARRDWLPKNVMVRMNYANFYEFITDISTKIDNEALRFFCIICWRSWFLRNTLLHKNGSHMVGIGMVIHDSTGSVMASCCQILEANSASYVAEIMVIFIGILFSKDCGLNPYVLESDKGVAVEQVLNNNFLNASYGSILFEIAVLRIQAKVSNVRAIRPSANCVAQGLAKLALETKTNTFWMEDIPFCIMSIVEADMPS</sequence>
<evidence type="ECO:0000259" key="2">
    <source>
        <dbReference type="Pfam" id="PF13456"/>
    </source>
</evidence>
<dbReference type="Pfam" id="PF13456">
    <property type="entry name" value="RVT_3"/>
    <property type="match status" value="1"/>
</dbReference>
<dbReference type="Proteomes" id="UP001280121">
    <property type="component" value="Unassembled WGS sequence"/>
</dbReference>
<dbReference type="PANTHER" id="PTHR47074:SF11">
    <property type="entry name" value="REVERSE TRANSCRIPTASE-LIKE PROTEIN"/>
    <property type="match status" value="1"/>
</dbReference>
<accession>A0AAD9XG90</accession>
<proteinExistence type="predicted"/>
<dbReference type="InterPro" id="IPR000477">
    <property type="entry name" value="RT_dom"/>
</dbReference>
<dbReference type="InterPro" id="IPR052929">
    <property type="entry name" value="RNase_H-like_EbsB-rel"/>
</dbReference>
<gene>
    <name evidence="3" type="ORF">Ddye_004996</name>
</gene>
<protein>
    <recommendedName>
        <fullName evidence="5">Reverse transcriptase</fullName>
    </recommendedName>
</protein>
<dbReference type="GO" id="GO:0004523">
    <property type="term" value="F:RNA-DNA hybrid ribonuclease activity"/>
    <property type="evidence" value="ECO:0007669"/>
    <property type="project" value="InterPro"/>
</dbReference>
<dbReference type="InterPro" id="IPR002156">
    <property type="entry name" value="RNaseH_domain"/>
</dbReference>
<evidence type="ECO:0008006" key="5">
    <source>
        <dbReference type="Google" id="ProtNLM"/>
    </source>
</evidence>
<dbReference type="GO" id="GO:0003676">
    <property type="term" value="F:nucleic acid binding"/>
    <property type="evidence" value="ECO:0007669"/>
    <property type="project" value="InterPro"/>
</dbReference>
<dbReference type="AlphaFoldDB" id="A0AAD9XG90"/>
<dbReference type="PANTHER" id="PTHR47074">
    <property type="entry name" value="BNAC02G40300D PROTEIN"/>
    <property type="match status" value="1"/>
</dbReference>
<feature type="domain" description="Reverse transcriptase" evidence="1">
    <location>
        <begin position="2"/>
        <end position="83"/>
    </location>
</feature>
<evidence type="ECO:0000259" key="1">
    <source>
        <dbReference type="Pfam" id="PF00078"/>
    </source>
</evidence>
<keyword evidence="4" id="KW-1185">Reference proteome</keyword>
<name>A0AAD9XG90_9ROSI</name>
<evidence type="ECO:0000313" key="4">
    <source>
        <dbReference type="Proteomes" id="UP001280121"/>
    </source>
</evidence>
<organism evidence="3 4">
    <name type="scientific">Dipteronia dyeriana</name>
    <dbReference type="NCBI Taxonomy" id="168575"/>
    <lineage>
        <taxon>Eukaryota</taxon>
        <taxon>Viridiplantae</taxon>
        <taxon>Streptophyta</taxon>
        <taxon>Embryophyta</taxon>
        <taxon>Tracheophyta</taxon>
        <taxon>Spermatophyta</taxon>
        <taxon>Magnoliopsida</taxon>
        <taxon>eudicotyledons</taxon>
        <taxon>Gunneridae</taxon>
        <taxon>Pentapetalae</taxon>
        <taxon>rosids</taxon>
        <taxon>malvids</taxon>
        <taxon>Sapindales</taxon>
        <taxon>Sapindaceae</taxon>
        <taxon>Hippocastanoideae</taxon>
        <taxon>Acereae</taxon>
        <taxon>Dipteronia</taxon>
    </lineage>
</organism>